<gene>
    <name evidence="1" type="ORF">FALBO_12341</name>
</gene>
<protein>
    <submittedName>
        <fullName evidence="1">Mitochondrial substrate carrier</fullName>
    </submittedName>
</protein>
<accession>A0A8H4L373</accession>
<evidence type="ECO:0000313" key="2">
    <source>
        <dbReference type="Proteomes" id="UP000554235"/>
    </source>
</evidence>
<organism evidence="1 2">
    <name type="scientific">Fusarium albosuccineum</name>
    <dbReference type="NCBI Taxonomy" id="1237068"/>
    <lineage>
        <taxon>Eukaryota</taxon>
        <taxon>Fungi</taxon>
        <taxon>Dikarya</taxon>
        <taxon>Ascomycota</taxon>
        <taxon>Pezizomycotina</taxon>
        <taxon>Sordariomycetes</taxon>
        <taxon>Hypocreomycetidae</taxon>
        <taxon>Hypocreales</taxon>
        <taxon>Nectriaceae</taxon>
        <taxon>Fusarium</taxon>
        <taxon>Fusarium decemcellulare species complex</taxon>
    </lineage>
</organism>
<sequence length="136" mass="15529">MSEYTSTREGFQRAMKWSLTGTPEDAKLYAEATTAPGFYQIFNNKRLEYDEYVNNIAEWRAKISELTFSLYLWHSEEFLRDGDQLAARMTGTIKVDGVSTYFEAFLFAKVNKDGKMESMLDRSIWGEVGKAPGHGA</sequence>
<reference evidence="1 2" key="1">
    <citation type="submission" date="2020-01" db="EMBL/GenBank/DDBJ databases">
        <title>Identification and distribution of gene clusters putatively required for synthesis of sphingolipid metabolism inhibitors in phylogenetically diverse species of the filamentous fungus Fusarium.</title>
        <authorList>
            <person name="Kim H.-S."/>
            <person name="Busman M."/>
            <person name="Brown D.W."/>
            <person name="Divon H."/>
            <person name="Uhlig S."/>
            <person name="Proctor R.H."/>
        </authorList>
    </citation>
    <scope>NUCLEOTIDE SEQUENCE [LARGE SCALE GENOMIC DNA]</scope>
    <source>
        <strain evidence="1 2">NRRL 20459</strain>
    </source>
</reference>
<evidence type="ECO:0000313" key="1">
    <source>
        <dbReference type="EMBL" id="KAF4460865.1"/>
    </source>
</evidence>
<dbReference type="Proteomes" id="UP000554235">
    <property type="component" value="Unassembled WGS sequence"/>
</dbReference>
<proteinExistence type="predicted"/>
<dbReference type="OrthoDB" id="2947043at2759"/>
<comment type="caution">
    <text evidence="1">The sequence shown here is derived from an EMBL/GenBank/DDBJ whole genome shotgun (WGS) entry which is preliminary data.</text>
</comment>
<name>A0A8H4L373_9HYPO</name>
<dbReference type="EMBL" id="JAADYS010001837">
    <property type="protein sequence ID" value="KAF4460865.1"/>
    <property type="molecule type" value="Genomic_DNA"/>
</dbReference>
<dbReference type="AlphaFoldDB" id="A0A8H4L373"/>
<keyword evidence="2" id="KW-1185">Reference proteome</keyword>